<evidence type="ECO:0000256" key="1">
    <source>
        <dbReference type="SAM" id="MobiDB-lite"/>
    </source>
</evidence>
<feature type="region of interest" description="Disordered" evidence="1">
    <location>
        <begin position="68"/>
        <end position="95"/>
    </location>
</feature>
<evidence type="ECO:0000313" key="2">
    <source>
        <dbReference type="EnsemblMetazoa" id="RPRC012958-PA"/>
    </source>
</evidence>
<dbReference type="InterPro" id="IPR036397">
    <property type="entry name" value="RNaseH_sf"/>
</dbReference>
<evidence type="ECO:0000313" key="3">
    <source>
        <dbReference type="Proteomes" id="UP000015103"/>
    </source>
</evidence>
<feature type="region of interest" description="Disordered" evidence="1">
    <location>
        <begin position="1"/>
        <end position="48"/>
    </location>
</feature>
<reference evidence="2" key="1">
    <citation type="submission" date="2015-05" db="UniProtKB">
        <authorList>
            <consortium name="EnsemblMetazoa"/>
        </authorList>
    </citation>
    <scope>IDENTIFICATION</scope>
</reference>
<proteinExistence type="predicted"/>
<dbReference type="AlphaFoldDB" id="T1I9I7"/>
<dbReference type="HOGENOM" id="CLU_543285_0_0_1"/>
<dbReference type="Gene3D" id="3.30.420.10">
    <property type="entry name" value="Ribonuclease H-like superfamily/Ribonuclease H"/>
    <property type="match status" value="1"/>
</dbReference>
<accession>T1I9I7</accession>
<dbReference type="GO" id="GO:0003676">
    <property type="term" value="F:nucleic acid binding"/>
    <property type="evidence" value="ECO:0007669"/>
    <property type="project" value="InterPro"/>
</dbReference>
<dbReference type="EnsemblMetazoa" id="RPRC012958-RA">
    <property type="protein sequence ID" value="RPRC012958-PA"/>
    <property type="gene ID" value="RPRC012958"/>
</dbReference>
<dbReference type="EMBL" id="ACPB03016448">
    <property type="status" value="NOT_ANNOTATED_CDS"/>
    <property type="molecule type" value="Genomic_DNA"/>
</dbReference>
<protein>
    <submittedName>
        <fullName evidence="2">Uncharacterized protein</fullName>
    </submittedName>
</protein>
<keyword evidence="3" id="KW-1185">Reference proteome</keyword>
<organism evidence="2 3">
    <name type="scientific">Rhodnius prolixus</name>
    <name type="common">Triatomid bug</name>
    <dbReference type="NCBI Taxonomy" id="13249"/>
    <lineage>
        <taxon>Eukaryota</taxon>
        <taxon>Metazoa</taxon>
        <taxon>Ecdysozoa</taxon>
        <taxon>Arthropoda</taxon>
        <taxon>Hexapoda</taxon>
        <taxon>Insecta</taxon>
        <taxon>Pterygota</taxon>
        <taxon>Neoptera</taxon>
        <taxon>Paraneoptera</taxon>
        <taxon>Hemiptera</taxon>
        <taxon>Heteroptera</taxon>
        <taxon>Panheteroptera</taxon>
        <taxon>Cimicomorpha</taxon>
        <taxon>Reduviidae</taxon>
        <taxon>Triatominae</taxon>
        <taxon>Rhodnius</taxon>
    </lineage>
</organism>
<dbReference type="InParanoid" id="T1I9I7"/>
<feature type="compositionally biased region" description="Basic and acidic residues" evidence="1">
    <location>
        <begin position="1"/>
        <end position="16"/>
    </location>
</feature>
<feature type="compositionally biased region" description="Polar residues" evidence="1">
    <location>
        <begin position="17"/>
        <end position="27"/>
    </location>
</feature>
<dbReference type="VEuPathDB" id="VectorBase:RPRC012958"/>
<name>T1I9I7_RHOPR</name>
<sequence>MADAKAKRDVGSKENSSKVPSAGQPQSKGPKRVERDRRRMSQFVRKKADEIHDWGEQVERVERDENIMSGPAKRPTFQVRKSTSETPPVDDPLYTGPCSGSKPVMQVYGLNQDFAGYTQLCECVYSELTTRDTAFSRKVPFCAFMHYCRELKWMSIINSSIRHGEDHRFTMLGNPADMLNLNELYVPDVIRDALSGLATIVTSTGDKVYTNLPTAAIPQGYVSALQPEGDVAAIDALDSGSFGIPTAENHNAYEAYLSPYITKRYMDAVVAASGAGGVPGPWAPFTPNQIPVGSAPTENLLGYFPTQRIHAESVAILSRYRFELCTADDDNIMGRLCHSPELMADDSLIEDELSYLPEYVDCTTPFAEALDIIICSNWAQSTDRQAKTLDSHALLVAAVMVAKSRSRQSDGKVMVWRKANAELEKKNLQPTLKGFKAAPPGGGGSALVWGWMSASGFGELVFIDGMMHKMVYTDIARLACEKVLFYAVVFDINTPAKGSMMD</sequence>
<dbReference type="EMBL" id="ACPB03016449">
    <property type="status" value="NOT_ANNOTATED_CDS"/>
    <property type="molecule type" value="Genomic_DNA"/>
</dbReference>
<dbReference type="Proteomes" id="UP000015103">
    <property type="component" value="Unassembled WGS sequence"/>
</dbReference>
<dbReference type="EMBL" id="ACPB03016447">
    <property type="status" value="NOT_ANNOTATED_CDS"/>
    <property type="molecule type" value="Genomic_DNA"/>
</dbReference>